<sequence length="334" mass="36840">GLLGSLKSPGGQYTTGASGSLKLLLETHFPGCIFEGGNTKASSNTEISSWPRADRESWKLARQVVTLSKVKWSINKFGPFKSPGGDGIFPALLQQGPEALLNQVCELFRASLAYGYIPQAWRLSRVVFIPKRGKADYSAAKSFRPISLSSFLLKALERLVERHLRRGVLSDTPLHRNQHAYQSGKSCETALHQLVSRIEDSLAAKEIALCSFMDIEGAFDNVAYTAMVRGVRCRGVEPAMSKWIDAMLRSRRIRADLHCESEVISPTKGCPQGGVLSPLLWNLVVDDLLCELTNRGVFVQGYADDIVLLVQGKFTNIVADVMNVNLKLVNEWCL</sequence>
<organism evidence="2">
    <name type="scientific">Cuerna arida</name>
    <dbReference type="NCBI Taxonomy" id="1464854"/>
    <lineage>
        <taxon>Eukaryota</taxon>
        <taxon>Metazoa</taxon>
        <taxon>Ecdysozoa</taxon>
        <taxon>Arthropoda</taxon>
        <taxon>Hexapoda</taxon>
        <taxon>Insecta</taxon>
        <taxon>Pterygota</taxon>
        <taxon>Neoptera</taxon>
        <taxon>Paraneoptera</taxon>
        <taxon>Hemiptera</taxon>
        <taxon>Auchenorrhyncha</taxon>
        <taxon>Membracoidea</taxon>
        <taxon>Cicadellidae</taxon>
        <taxon>Cicadellinae</taxon>
        <taxon>Proconiini</taxon>
        <taxon>Cuerna</taxon>
    </lineage>
</organism>
<dbReference type="Pfam" id="PF00078">
    <property type="entry name" value="RVT_1"/>
    <property type="match status" value="1"/>
</dbReference>
<dbReference type="PROSITE" id="PS50878">
    <property type="entry name" value="RT_POL"/>
    <property type="match status" value="1"/>
</dbReference>
<gene>
    <name evidence="2" type="ORF">g.13781</name>
</gene>
<feature type="non-terminal residue" evidence="2">
    <location>
        <position position="334"/>
    </location>
</feature>
<dbReference type="AlphaFoldDB" id="A0A1B6FTJ0"/>
<evidence type="ECO:0000259" key="1">
    <source>
        <dbReference type="PROSITE" id="PS50878"/>
    </source>
</evidence>
<feature type="non-terminal residue" evidence="2">
    <location>
        <position position="1"/>
    </location>
</feature>
<feature type="domain" description="Reverse transcriptase" evidence="1">
    <location>
        <begin position="110"/>
        <end position="334"/>
    </location>
</feature>
<accession>A0A1B6FTJ0</accession>
<dbReference type="GO" id="GO:0071897">
    <property type="term" value="P:DNA biosynthetic process"/>
    <property type="evidence" value="ECO:0007669"/>
    <property type="project" value="UniProtKB-ARBA"/>
</dbReference>
<protein>
    <recommendedName>
        <fullName evidence="1">Reverse transcriptase domain-containing protein</fullName>
    </recommendedName>
</protein>
<dbReference type="PANTHER" id="PTHR19446">
    <property type="entry name" value="REVERSE TRANSCRIPTASES"/>
    <property type="match status" value="1"/>
</dbReference>
<evidence type="ECO:0000313" key="2">
    <source>
        <dbReference type="EMBL" id="JAS53431.1"/>
    </source>
</evidence>
<dbReference type="CDD" id="cd01650">
    <property type="entry name" value="RT_nLTR_like"/>
    <property type="match status" value="1"/>
</dbReference>
<proteinExistence type="predicted"/>
<dbReference type="InterPro" id="IPR043502">
    <property type="entry name" value="DNA/RNA_pol_sf"/>
</dbReference>
<dbReference type="SUPFAM" id="SSF56672">
    <property type="entry name" value="DNA/RNA polymerases"/>
    <property type="match status" value="1"/>
</dbReference>
<dbReference type="InterPro" id="IPR000477">
    <property type="entry name" value="RT_dom"/>
</dbReference>
<dbReference type="EMBL" id="GECZ01016338">
    <property type="protein sequence ID" value="JAS53431.1"/>
    <property type="molecule type" value="Transcribed_RNA"/>
</dbReference>
<name>A0A1B6FTJ0_9HEMI</name>
<reference evidence="2" key="1">
    <citation type="submission" date="2015-11" db="EMBL/GenBank/DDBJ databases">
        <title>De novo transcriptome assembly of four potential Pierce s Disease insect vectors from Arizona vineyards.</title>
        <authorList>
            <person name="Tassone E.E."/>
        </authorList>
    </citation>
    <scope>NUCLEOTIDE SEQUENCE</scope>
</reference>